<dbReference type="EMBL" id="LAZR01027287">
    <property type="protein sequence ID" value="KKL66185.1"/>
    <property type="molecule type" value="Genomic_DNA"/>
</dbReference>
<gene>
    <name evidence="1" type="ORF">LCGC14_2147480</name>
</gene>
<comment type="caution">
    <text evidence="1">The sequence shown here is derived from an EMBL/GenBank/DDBJ whole genome shotgun (WGS) entry which is preliminary data.</text>
</comment>
<dbReference type="Gene3D" id="2.40.10.270">
    <property type="entry name" value="Bacteriophage SPP1 head-tail adaptor protein"/>
    <property type="match status" value="1"/>
</dbReference>
<protein>
    <recommendedName>
        <fullName evidence="2">Phage head-tail adaptor</fullName>
    </recommendedName>
</protein>
<name>A0A0F9G9F7_9ZZZZ</name>
<dbReference type="InterPro" id="IPR008767">
    <property type="entry name" value="Phage_SPP1_head-tail_adaptor"/>
</dbReference>
<organism evidence="1">
    <name type="scientific">marine sediment metagenome</name>
    <dbReference type="NCBI Taxonomy" id="412755"/>
    <lineage>
        <taxon>unclassified sequences</taxon>
        <taxon>metagenomes</taxon>
        <taxon>ecological metagenomes</taxon>
    </lineage>
</organism>
<dbReference type="InterPro" id="IPR038666">
    <property type="entry name" value="SSP1_head-tail_sf"/>
</dbReference>
<dbReference type="AlphaFoldDB" id="A0A0F9G9F7"/>
<accession>A0A0F9G9F7</accession>
<proteinExistence type="predicted"/>
<reference evidence="1" key="1">
    <citation type="journal article" date="2015" name="Nature">
        <title>Complex archaea that bridge the gap between prokaryotes and eukaryotes.</title>
        <authorList>
            <person name="Spang A."/>
            <person name="Saw J.H."/>
            <person name="Jorgensen S.L."/>
            <person name="Zaremba-Niedzwiedzka K."/>
            <person name="Martijn J."/>
            <person name="Lind A.E."/>
            <person name="van Eijk R."/>
            <person name="Schleper C."/>
            <person name="Guy L."/>
            <person name="Ettema T.J."/>
        </authorList>
    </citation>
    <scope>NUCLEOTIDE SEQUENCE</scope>
</reference>
<evidence type="ECO:0000313" key="1">
    <source>
        <dbReference type="EMBL" id="KKL66185.1"/>
    </source>
</evidence>
<dbReference type="Pfam" id="PF05521">
    <property type="entry name" value="Phage_HCP"/>
    <property type="match status" value="1"/>
</dbReference>
<evidence type="ECO:0008006" key="2">
    <source>
        <dbReference type="Google" id="ProtNLM"/>
    </source>
</evidence>
<sequence length="112" mass="12313">MRAPELTHRLLLEAPVDVAHGAGGLMRDWQSLGEVWAELRVRSGRQAKGAGGALERLTWRIRMRASPPDAPSRPVAGQRLREGARIFVIHAVADDPGMARYLTCFAQEETAT</sequence>